<evidence type="ECO:0000313" key="2">
    <source>
        <dbReference type="Proteomes" id="UP001152561"/>
    </source>
</evidence>
<evidence type="ECO:0000313" key="1">
    <source>
        <dbReference type="EMBL" id="KAJ8550750.1"/>
    </source>
</evidence>
<evidence type="ECO:0008006" key="3">
    <source>
        <dbReference type="Google" id="ProtNLM"/>
    </source>
</evidence>
<gene>
    <name evidence="1" type="ORF">K7X08_000120</name>
</gene>
<dbReference type="InterPro" id="IPR040256">
    <property type="entry name" value="At4g02000-like"/>
</dbReference>
<dbReference type="Proteomes" id="UP001152561">
    <property type="component" value="Unassembled WGS sequence"/>
</dbReference>
<keyword evidence="2" id="KW-1185">Reference proteome</keyword>
<organism evidence="1 2">
    <name type="scientific">Anisodus acutangulus</name>
    <dbReference type="NCBI Taxonomy" id="402998"/>
    <lineage>
        <taxon>Eukaryota</taxon>
        <taxon>Viridiplantae</taxon>
        <taxon>Streptophyta</taxon>
        <taxon>Embryophyta</taxon>
        <taxon>Tracheophyta</taxon>
        <taxon>Spermatophyta</taxon>
        <taxon>Magnoliopsida</taxon>
        <taxon>eudicotyledons</taxon>
        <taxon>Gunneridae</taxon>
        <taxon>Pentapetalae</taxon>
        <taxon>asterids</taxon>
        <taxon>lamiids</taxon>
        <taxon>Solanales</taxon>
        <taxon>Solanaceae</taxon>
        <taxon>Solanoideae</taxon>
        <taxon>Hyoscyameae</taxon>
        <taxon>Anisodus</taxon>
    </lineage>
</organism>
<comment type="caution">
    <text evidence="1">The sequence shown here is derived from an EMBL/GenBank/DDBJ whole genome shotgun (WGS) entry which is preliminary data.</text>
</comment>
<sequence>MEDFINISSKSAHWLKSKDGCTYQMRSLIYDSNFKLDKETLIAMAWISFPNLLTTFFVKESLFSLASAVGKPLQLDLATINNTRSNCARVKVQLDLLADLSKFVMMEIEDEKTKEINVVKVRIQYDHLPKYCTECILQGHSNEECRFFILSHVTLERKLQMRERQ</sequence>
<dbReference type="EMBL" id="JAJAGQ010000010">
    <property type="protein sequence ID" value="KAJ8550750.1"/>
    <property type="molecule type" value="Genomic_DNA"/>
</dbReference>
<dbReference type="OrthoDB" id="1302764at2759"/>
<dbReference type="AlphaFoldDB" id="A0A9Q1RDU5"/>
<name>A0A9Q1RDU5_9SOLA</name>
<protein>
    <recommendedName>
        <fullName evidence="3">DUF4283 domain-containing protein</fullName>
    </recommendedName>
</protein>
<reference evidence="2" key="1">
    <citation type="journal article" date="2023" name="Proc. Natl. Acad. Sci. U.S.A.">
        <title>Genomic and structural basis for evolution of tropane alkaloid biosynthesis.</title>
        <authorList>
            <person name="Wanga Y.-J."/>
            <person name="Taina T."/>
            <person name="Yua J.-Y."/>
            <person name="Lia J."/>
            <person name="Xua B."/>
            <person name="Chenc J."/>
            <person name="D'Auriad J.C."/>
            <person name="Huanga J.-P."/>
            <person name="Huanga S.-X."/>
        </authorList>
    </citation>
    <scope>NUCLEOTIDE SEQUENCE [LARGE SCALE GENOMIC DNA]</scope>
    <source>
        <strain evidence="2">cv. KIB-2019</strain>
    </source>
</reference>
<dbReference type="PANTHER" id="PTHR31286:SF79">
    <property type="entry name" value="N-6 ADENINE-SPECIFIC DNA METHYLASE"/>
    <property type="match status" value="1"/>
</dbReference>
<dbReference type="PANTHER" id="PTHR31286">
    <property type="entry name" value="GLYCINE-RICH CELL WALL STRUCTURAL PROTEIN 1.8-LIKE"/>
    <property type="match status" value="1"/>
</dbReference>
<proteinExistence type="predicted"/>
<accession>A0A9Q1RDU5</accession>